<dbReference type="EMBL" id="JAPWTK010000671">
    <property type="protein sequence ID" value="KAJ8937216.1"/>
    <property type="molecule type" value="Genomic_DNA"/>
</dbReference>
<protein>
    <submittedName>
        <fullName evidence="1">Uncharacterized protein</fullName>
    </submittedName>
</protein>
<dbReference type="AlphaFoldDB" id="A0AAV8XDZ8"/>
<keyword evidence="2" id="KW-1185">Reference proteome</keyword>
<gene>
    <name evidence="1" type="ORF">NQ318_006637</name>
</gene>
<evidence type="ECO:0000313" key="1">
    <source>
        <dbReference type="EMBL" id="KAJ8937216.1"/>
    </source>
</evidence>
<evidence type="ECO:0000313" key="2">
    <source>
        <dbReference type="Proteomes" id="UP001162162"/>
    </source>
</evidence>
<name>A0AAV8XDZ8_9CUCU</name>
<organism evidence="1 2">
    <name type="scientific">Aromia moschata</name>
    <dbReference type="NCBI Taxonomy" id="1265417"/>
    <lineage>
        <taxon>Eukaryota</taxon>
        <taxon>Metazoa</taxon>
        <taxon>Ecdysozoa</taxon>
        <taxon>Arthropoda</taxon>
        <taxon>Hexapoda</taxon>
        <taxon>Insecta</taxon>
        <taxon>Pterygota</taxon>
        <taxon>Neoptera</taxon>
        <taxon>Endopterygota</taxon>
        <taxon>Coleoptera</taxon>
        <taxon>Polyphaga</taxon>
        <taxon>Cucujiformia</taxon>
        <taxon>Chrysomeloidea</taxon>
        <taxon>Cerambycidae</taxon>
        <taxon>Cerambycinae</taxon>
        <taxon>Callichromatini</taxon>
        <taxon>Aromia</taxon>
    </lineage>
</organism>
<proteinExistence type="predicted"/>
<accession>A0AAV8XDZ8</accession>
<sequence length="104" mass="12251">MEPPLYEVWLLNNRTDAVTELCLMIFPTRSSLDKRMGRSIVHESFNKRKVCPKMVPKLFTPEQKRSRMNILNNIDPDPRLLVTVITYDESWFFTYDPETKRGSG</sequence>
<dbReference type="Proteomes" id="UP001162162">
    <property type="component" value="Unassembled WGS sequence"/>
</dbReference>
<comment type="caution">
    <text evidence="1">The sequence shown here is derived from an EMBL/GenBank/DDBJ whole genome shotgun (WGS) entry which is preliminary data.</text>
</comment>
<reference evidence="1" key="1">
    <citation type="journal article" date="2023" name="Insect Mol. Biol.">
        <title>Genome sequencing provides insights into the evolution of gene families encoding plant cell wall-degrading enzymes in longhorned beetles.</title>
        <authorList>
            <person name="Shin N.R."/>
            <person name="Okamura Y."/>
            <person name="Kirsch R."/>
            <person name="Pauchet Y."/>
        </authorList>
    </citation>
    <scope>NUCLEOTIDE SEQUENCE</scope>
    <source>
        <strain evidence="1">AMC_N1</strain>
    </source>
</reference>